<proteinExistence type="predicted"/>
<evidence type="ECO:0000313" key="1">
    <source>
        <dbReference type="EMBL" id="CAK5086602.1"/>
    </source>
</evidence>
<name>A0ACB1A7J6_MELEN</name>
<keyword evidence="2" id="KW-1185">Reference proteome</keyword>
<organism evidence="1 2">
    <name type="scientific">Meloidogyne enterolobii</name>
    <name type="common">Root-knot nematode worm</name>
    <name type="synonym">Meloidogyne mayaguensis</name>
    <dbReference type="NCBI Taxonomy" id="390850"/>
    <lineage>
        <taxon>Eukaryota</taxon>
        <taxon>Metazoa</taxon>
        <taxon>Ecdysozoa</taxon>
        <taxon>Nematoda</taxon>
        <taxon>Chromadorea</taxon>
        <taxon>Rhabditida</taxon>
        <taxon>Tylenchina</taxon>
        <taxon>Tylenchomorpha</taxon>
        <taxon>Tylenchoidea</taxon>
        <taxon>Meloidogynidae</taxon>
        <taxon>Meloidogyninae</taxon>
        <taxon>Meloidogyne</taxon>
    </lineage>
</organism>
<protein>
    <submittedName>
        <fullName evidence="1">Uncharacterized protein</fullName>
    </submittedName>
</protein>
<accession>A0ACB1A7J6</accession>
<reference evidence="1" key="1">
    <citation type="submission" date="2023-11" db="EMBL/GenBank/DDBJ databases">
        <authorList>
            <person name="Poullet M."/>
        </authorList>
    </citation>
    <scope>NUCLEOTIDE SEQUENCE</scope>
    <source>
        <strain evidence="1">E1834</strain>
    </source>
</reference>
<dbReference type="EMBL" id="CAVMJV010000061">
    <property type="protein sequence ID" value="CAK5086602.1"/>
    <property type="molecule type" value="Genomic_DNA"/>
</dbReference>
<comment type="caution">
    <text evidence="1">The sequence shown here is derived from an EMBL/GenBank/DDBJ whole genome shotgun (WGS) entry which is preliminary data.</text>
</comment>
<dbReference type="Proteomes" id="UP001497535">
    <property type="component" value="Unassembled WGS sequence"/>
</dbReference>
<gene>
    <name evidence="1" type="ORF">MENTE1834_LOCUS34111</name>
</gene>
<sequence>MRFLHYFQIERFSFFVGIFACIHSIFFCYFVDIFSCFSLFFLYSFHRNFVDSHLPFLYFVFGTFDDIPYFFDNILYYNHFC</sequence>
<evidence type="ECO:0000313" key="2">
    <source>
        <dbReference type="Proteomes" id="UP001497535"/>
    </source>
</evidence>